<evidence type="ECO:0000256" key="1">
    <source>
        <dbReference type="ARBA" id="ARBA00001947"/>
    </source>
</evidence>
<proteinExistence type="inferred from homology"/>
<dbReference type="SUPFAM" id="SSF102215">
    <property type="entry name" value="Creatininase"/>
    <property type="match status" value="1"/>
</dbReference>
<comment type="similarity">
    <text evidence="5">Belongs to the creatininase superfamily.</text>
</comment>
<gene>
    <name evidence="6" type="ORF">GWK16_15250</name>
</gene>
<reference evidence="6 7" key="1">
    <citation type="submission" date="2020-03" db="EMBL/GenBank/DDBJ databases">
        <authorList>
            <person name="Sun Q."/>
        </authorList>
    </citation>
    <scope>NUCLEOTIDE SEQUENCE [LARGE SCALE GENOMIC DNA]</scope>
    <source>
        <strain evidence="6 7">JC162</strain>
    </source>
</reference>
<sequence length="263" mass="27014">MTRSRIAELTAPEVADRLAAGAVALLPMGSIETHGPALPMGDYLVAEEIAARIAQSALGLGADALVAPAIPFGGEDFFAGVAGGITLSVPTLTAVIEEMAEAFIRIGTRRIMIVNGHAGTIAPAEAAARAMRHRHGVIIPALHLWREAGKLHAELGGSQAAFGHGGDPVASVTMYLRPDLCRPDAAREKRATGPYLGLPPTGFGAIRTHGVDFAVPMWVEEVAPGGVAAPDPRSANAAHGGAIAERLIAAGAAMCQQLRDNAP</sequence>
<comment type="caution">
    <text evidence="6">The sequence shown here is derived from an EMBL/GenBank/DDBJ whole genome shotgun (WGS) entry which is preliminary data.</text>
</comment>
<dbReference type="GO" id="GO:0016811">
    <property type="term" value="F:hydrolase activity, acting on carbon-nitrogen (but not peptide) bonds, in linear amides"/>
    <property type="evidence" value="ECO:0007669"/>
    <property type="project" value="TreeGrafter"/>
</dbReference>
<keyword evidence="2" id="KW-0479">Metal-binding</keyword>
<evidence type="ECO:0000313" key="6">
    <source>
        <dbReference type="EMBL" id="NMJ42602.1"/>
    </source>
</evidence>
<dbReference type="Pfam" id="PF02633">
    <property type="entry name" value="Creatininase"/>
    <property type="match status" value="1"/>
</dbReference>
<evidence type="ECO:0000256" key="4">
    <source>
        <dbReference type="ARBA" id="ARBA00022833"/>
    </source>
</evidence>
<evidence type="ECO:0000256" key="5">
    <source>
        <dbReference type="ARBA" id="ARBA00024029"/>
    </source>
</evidence>
<dbReference type="InterPro" id="IPR003785">
    <property type="entry name" value="Creatininase/forma_Hydrolase"/>
</dbReference>
<dbReference type="PANTHER" id="PTHR35005">
    <property type="entry name" value="3-DEHYDRO-SCYLLO-INOSOSE HYDROLASE"/>
    <property type="match status" value="1"/>
</dbReference>
<comment type="cofactor">
    <cofactor evidence="1">
        <name>Zn(2+)</name>
        <dbReference type="ChEBI" id="CHEBI:29105"/>
    </cofactor>
</comment>
<name>A0A848EEV6_9PROT</name>
<dbReference type="EMBL" id="JABBKX010000005">
    <property type="protein sequence ID" value="NMJ42602.1"/>
    <property type="molecule type" value="Genomic_DNA"/>
</dbReference>
<organism evidence="6 7">
    <name type="scientific">Neoroseomonas marina</name>
    <dbReference type="NCBI Taxonomy" id="1232220"/>
    <lineage>
        <taxon>Bacteria</taxon>
        <taxon>Pseudomonadati</taxon>
        <taxon>Pseudomonadota</taxon>
        <taxon>Alphaproteobacteria</taxon>
        <taxon>Acetobacterales</taxon>
        <taxon>Acetobacteraceae</taxon>
        <taxon>Neoroseomonas</taxon>
    </lineage>
</organism>
<keyword evidence="4" id="KW-0862">Zinc</keyword>
<dbReference type="RefSeq" id="WP_170054840.1">
    <property type="nucleotide sequence ID" value="NZ_JABBKX010000005.1"/>
</dbReference>
<evidence type="ECO:0000256" key="3">
    <source>
        <dbReference type="ARBA" id="ARBA00022801"/>
    </source>
</evidence>
<dbReference type="Gene3D" id="3.40.50.10310">
    <property type="entry name" value="Creatininase"/>
    <property type="match status" value="1"/>
</dbReference>
<keyword evidence="7" id="KW-1185">Reference proteome</keyword>
<dbReference type="PANTHER" id="PTHR35005:SF1">
    <property type="entry name" value="2-AMINO-5-FORMYLAMINO-6-RIBOSYLAMINOPYRIMIDIN-4(3H)-ONE 5'-MONOPHOSPHATE DEFORMYLASE"/>
    <property type="match status" value="1"/>
</dbReference>
<dbReference type="InterPro" id="IPR024087">
    <property type="entry name" value="Creatininase-like_sf"/>
</dbReference>
<accession>A0A848EEV6</accession>
<dbReference type="AlphaFoldDB" id="A0A848EEV6"/>
<dbReference type="GO" id="GO:0009231">
    <property type="term" value="P:riboflavin biosynthetic process"/>
    <property type="evidence" value="ECO:0007669"/>
    <property type="project" value="TreeGrafter"/>
</dbReference>
<protein>
    <submittedName>
        <fullName evidence="6">Creatininase family protein</fullName>
    </submittedName>
</protein>
<keyword evidence="3" id="KW-0378">Hydrolase</keyword>
<evidence type="ECO:0000313" key="7">
    <source>
        <dbReference type="Proteomes" id="UP000548582"/>
    </source>
</evidence>
<dbReference type="GO" id="GO:0046872">
    <property type="term" value="F:metal ion binding"/>
    <property type="evidence" value="ECO:0007669"/>
    <property type="project" value="UniProtKB-KW"/>
</dbReference>
<evidence type="ECO:0000256" key="2">
    <source>
        <dbReference type="ARBA" id="ARBA00022723"/>
    </source>
</evidence>
<dbReference type="Proteomes" id="UP000548582">
    <property type="component" value="Unassembled WGS sequence"/>
</dbReference>